<proteinExistence type="predicted"/>
<keyword evidence="2" id="KW-1185">Reference proteome</keyword>
<dbReference type="Proteomes" id="UP000018144">
    <property type="component" value="Unassembled WGS sequence"/>
</dbReference>
<accession>U4LL54</accession>
<dbReference type="EMBL" id="HF935907">
    <property type="protein sequence ID" value="CCX32829.1"/>
    <property type="molecule type" value="Genomic_DNA"/>
</dbReference>
<evidence type="ECO:0000313" key="1">
    <source>
        <dbReference type="EMBL" id="CCX32829.1"/>
    </source>
</evidence>
<dbReference type="AlphaFoldDB" id="U4LL54"/>
<protein>
    <submittedName>
        <fullName evidence="1">Uncharacterized protein</fullName>
    </submittedName>
</protein>
<name>U4LL54_PYROM</name>
<evidence type="ECO:0000313" key="2">
    <source>
        <dbReference type="Proteomes" id="UP000018144"/>
    </source>
</evidence>
<gene>
    <name evidence="1" type="ORF">PCON_13680</name>
</gene>
<reference evidence="1 2" key="1">
    <citation type="journal article" date="2013" name="PLoS Genet.">
        <title>The genome and development-dependent transcriptomes of Pyronema confluens: a window into fungal evolution.</title>
        <authorList>
            <person name="Traeger S."/>
            <person name="Altegoer F."/>
            <person name="Freitag M."/>
            <person name="Gabaldon T."/>
            <person name="Kempken F."/>
            <person name="Kumar A."/>
            <person name="Marcet-Houben M."/>
            <person name="Poggeler S."/>
            <person name="Stajich J.E."/>
            <person name="Nowrousian M."/>
        </authorList>
    </citation>
    <scope>NUCLEOTIDE SEQUENCE [LARGE SCALE GENOMIC DNA]</scope>
    <source>
        <strain evidence="2">CBS 100304</strain>
        <tissue evidence="1">Vegetative mycelium</tissue>
    </source>
</reference>
<sequence>MGTQMVENNGMNTSYPYRETRRGSRGALILMFN</sequence>
<organism evidence="1 2">
    <name type="scientific">Pyronema omphalodes (strain CBS 100304)</name>
    <name type="common">Pyronema confluens</name>
    <dbReference type="NCBI Taxonomy" id="1076935"/>
    <lineage>
        <taxon>Eukaryota</taxon>
        <taxon>Fungi</taxon>
        <taxon>Dikarya</taxon>
        <taxon>Ascomycota</taxon>
        <taxon>Pezizomycotina</taxon>
        <taxon>Pezizomycetes</taxon>
        <taxon>Pezizales</taxon>
        <taxon>Pyronemataceae</taxon>
        <taxon>Pyronema</taxon>
    </lineage>
</organism>